<dbReference type="KEGG" id="abac:LuPra_03411"/>
<dbReference type="SFLD" id="SFLDG01067">
    <property type="entry name" value="SPASM/twitch_domain_containing"/>
    <property type="match status" value="1"/>
</dbReference>
<evidence type="ECO:0000256" key="1">
    <source>
        <dbReference type="ARBA" id="ARBA00001966"/>
    </source>
</evidence>
<keyword evidence="2" id="KW-0949">S-adenosyl-L-methionine</keyword>
<dbReference type="STRING" id="1855912.LuPra_03411"/>
<evidence type="ECO:0000256" key="4">
    <source>
        <dbReference type="ARBA" id="ARBA00023004"/>
    </source>
</evidence>
<dbReference type="PROSITE" id="PS51918">
    <property type="entry name" value="RADICAL_SAM"/>
    <property type="match status" value="1"/>
</dbReference>
<dbReference type="GO" id="GO:0003824">
    <property type="term" value="F:catalytic activity"/>
    <property type="evidence" value="ECO:0007669"/>
    <property type="project" value="InterPro"/>
</dbReference>
<reference evidence="8" key="2">
    <citation type="submission" date="2016-04" db="EMBL/GenBank/DDBJ databases">
        <title>First Complete Genome Sequence of a Subdivision 6 Acidobacterium.</title>
        <authorList>
            <person name="Huang S."/>
            <person name="Vieira S."/>
            <person name="Bunk B."/>
            <person name="Riedel T."/>
            <person name="Sproeer C."/>
            <person name="Overmann J."/>
        </authorList>
    </citation>
    <scope>NUCLEOTIDE SEQUENCE [LARGE SCALE GENOMIC DNA]</scope>
    <source>
        <strain evidence="8">DSM 100886 HEG_-6_39</strain>
    </source>
</reference>
<evidence type="ECO:0000313" key="7">
    <source>
        <dbReference type="EMBL" id="AMY10182.1"/>
    </source>
</evidence>
<dbReference type="EMBL" id="CP015136">
    <property type="protein sequence ID" value="AMY10182.1"/>
    <property type="molecule type" value="Genomic_DNA"/>
</dbReference>
<dbReference type="InterPro" id="IPR013785">
    <property type="entry name" value="Aldolase_TIM"/>
</dbReference>
<comment type="cofactor">
    <cofactor evidence="1">
        <name>[4Fe-4S] cluster</name>
        <dbReference type="ChEBI" id="CHEBI:49883"/>
    </cofactor>
</comment>
<organism evidence="7 8">
    <name type="scientific">Luteitalea pratensis</name>
    <dbReference type="NCBI Taxonomy" id="1855912"/>
    <lineage>
        <taxon>Bacteria</taxon>
        <taxon>Pseudomonadati</taxon>
        <taxon>Acidobacteriota</taxon>
        <taxon>Vicinamibacteria</taxon>
        <taxon>Vicinamibacterales</taxon>
        <taxon>Vicinamibacteraceae</taxon>
        <taxon>Luteitalea</taxon>
    </lineage>
</organism>
<accession>A0A143PNK8</accession>
<dbReference type="InterPro" id="IPR050377">
    <property type="entry name" value="Radical_SAM_PqqE_MftC-like"/>
</dbReference>
<dbReference type="AlphaFoldDB" id="A0A143PNK8"/>
<name>A0A143PNK8_LUTPR</name>
<keyword evidence="3" id="KW-0479">Metal-binding</keyword>
<keyword evidence="4" id="KW-0408">Iron</keyword>
<dbReference type="SUPFAM" id="SSF102114">
    <property type="entry name" value="Radical SAM enzymes"/>
    <property type="match status" value="1"/>
</dbReference>
<evidence type="ECO:0000256" key="5">
    <source>
        <dbReference type="ARBA" id="ARBA00023014"/>
    </source>
</evidence>
<dbReference type="GO" id="GO:0046872">
    <property type="term" value="F:metal ion binding"/>
    <property type="evidence" value="ECO:0007669"/>
    <property type="project" value="UniProtKB-KW"/>
</dbReference>
<dbReference type="Gene3D" id="3.20.20.70">
    <property type="entry name" value="Aldolase class I"/>
    <property type="match status" value="1"/>
</dbReference>
<sequence length="382" mass="43347">MAQVYAAKYLAKAALSAPRDFVNSYVGRVTPLYPTVLIFHVTFVCDARCNMCSNWTRGNRKEDMSLEQIEQVFSSPLWKRIENASISGGEPTTRNDLVDIVRVMIDKLPKLRKLTLNTTGLTPHRGIPMLTKIVQMCHERGVIFSTRVSVDGVGDMHNEVRRVKRGFDKAEQTIAAMKELQKSYPFNFGISTTIFSMNLNDAENILAWARREKLDIVFNMVRFTEAMLGNADLAKDIKPVNAEEQRMREFFLERVRHDPLLDGQNYIYMHYADMIGNGYHRMAPCPFQTQGVMLNPDGGMFFCENSDVVGNAVTEDPAAVYFKQASQEHRNYIRDEKCPTCLSPCQMNVAAIKQVVPYAKFLVRASAEKRRAARRPIIAAAL</sequence>
<keyword evidence="5" id="KW-0411">Iron-sulfur</keyword>
<reference evidence="7 8" key="1">
    <citation type="journal article" date="2016" name="Genome Announc.">
        <title>First Complete Genome Sequence of a Subdivision 6 Acidobacterium Strain.</title>
        <authorList>
            <person name="Huang S."/>
            <person name="Vieira S."/>
            <person name="Bunk B."/>
            <person name="Riedel T."/>
            <person name="Sproer C."/>
            <person name="Overmann J."/>
        </authorList>
    </citation>
    <scope>NUCLEOTIDE SEQUENCE [LARGE SCALE GENOMIC DNA]</scope>
    <source>
        <strain evidence="8">DSM 100886 HEG_-6_39</strain>
    </source>
</reference>
<dbReference type="SFLD" id="SFLDS00029">
    <property type="entry name" value="Radical_SAM"/>
    <property type="match status" value="1"/>
</dbReference>
<proteinExistence type="predicted"/>
<dbReference type="PANTHER" id="PTHR11228">
    <property type="entry name" value="RADICAL SAM DOMAIN PROTEIN"/>
    <property type="match status" value="1"/>
</dbReference>
<dbReference type="PANTHER" id="PTHR11228:SF7">
    <property type="entry name" value="PQQA PEPTIDE CYCLASE"/>
    <property type="match status" value="1"/>
</dbReference>
<evidence type="ECO:0000256" key="3">
    <source>
        <dbReference type="ARBA" id="ARBA00022723"/>
    </source>
</evidence>
<evidence type="ECO:0000313" key="8">
    <source>
        <dbReference type="Proteomes" id="UP000076079"/>
    </source>
</evidence>
<evidence type="ECO:0000259" key="6">
    <source>
        <dbReference type="PROSITE" id="PS51918"/>
    </source>
</evidence>
<keyword evidence="8" id="KW-1185">Reference proteome</keyword>
<dbReference type="CDD" id="cd01335">
    <property type="entry name" value="Radical_SAM"/>
    <property type="match status" value="1"/>
</dbReference>
<evidence type="ECO:0000256" key="2">
    <source>
        <dbReference type="ARBA" id="ARBA00022691"/>
    </source>
</evidence>
<dbReference type="GO" id="GO:0051536">
    <property type="term" value="F:iron-sulfur cluster binding"/>
    <property type="evidence" value="ECO:0007669"/>
    <property type="project" value="UniProtKB-KW"/>
</dbReference>
<dbReference type="InterPro" id="IPR007197">
    <property type="entry name" value="rSAM"/>
</dbReference>
<dbReference type="Pfam" id="PF04055">
    <property type="entry name" value="Radical_SAM"/>
    <property type="match status" value="1"/>
</dbReference>
<protein>
    <submittedName>
        <fullName evidence="7">Molybdenum cofactor biosynthesis protein A</fullName>
    </submittedName>
</protein>
<gene>
    <name evidence="7" type="ORF">LuPra_03411</name>
</gene>
<dbReference type="OrthoDB" id="9808591at2"/>
<dbReference type="Proteomes" id="UP000076079">
    <property type="component" value="Chromosome"/>
</dbReference>
<feature type="domain" description="Radical SAM core" evidence="6">
    <location>
        <begin position="29"/>
        <end position="270"/>
    </location>
</feature>
<dbReference type="InterPro" id="IPR058240">
    <property type="entry name" value="rSAM_sf"/>
</dbReference>
<dbReference type="RefSeq" id="WP_110171846.1">
    <property type="nucleotide sequence ID" value="NZ_CP015136.1"/>
</dbReference>